<dbReference type="PANTHER" id="PTHR43591">
    <property type="entry name" value="METHYLTRANSFERASE"/>
    <property type="match status" value="1"/>
</dbReference>
<comment type="similarity">
    <text evidence="1">Belongs to the methyltransferase superfamily. LaeA methyltransferase family.</text>
</comment>
<dbReference type="AlphaFoldDB" id="A0AAD9ATE2"/>
<keyword evidence="3" id="KW-0489">Methyltransferase</keyword>
<comment type="caution">
    <text evidence="3">The sequence shown here is derived from an EMBL/GenBank/DDBJ whole genome shotgun (WGS) entry which is preliminary data.</text>
</comment>
<sequence>MSAATETSAPVPNVQSNNRAAGDTRLVADEATDDAASDLGASIASSTTSVTESIFAYRLENGRTYHKYKDGKYNYPNDDRETERLDLQHELFFLSLNDRLGLAPPNDKGSKVKRVLDVGTGTGLWAIDFGDLHPEAEVIGVDLSPPQADAPPNVSFEIDDIDEPWTYSRPFDYIHSRMMTSSVANWKTYIQNCFEYVVRCDLCESICLRSYAATSSPADTWSCKRLTSSPDVTTEPSSQMRQ</sequence>
<feature type="compositionally biased region" description="Polar residues" evidence="2">
    <location>
        <begin position="1"/>
        <end position="19"/>
    </location>
</feature>
<dbReference type="GO" id="GO:0008168">
    <property type="term" value="F:methyltransferase activity"/>
    <property type="evidence" value="ECO:0007669"/>
    <property type="project" value="UniProtKB-KW"/>
</dbReference>
<feature type="region of interest" description="Disordered" evidence="2">
    <location>
        <begin position="1"/>
        <end position="25"/>
    </location>
</feature>
<reference evidence="3" key="1">
    <citation type="submission" date="2023-01" db="EMBL/GenBank/DDBJ databases">
        <title>Colletotrichum chrysophilum M932 genome sequence.</title>
        <authorList>
            <person name="Baroncelli R."/>
        </authorList>
    </citation>
    <scope>NUCLEOTIDE SEQUENCE</scope>
    <source>
        <strain evidence="3">M932</strain>
    </source>
</reference>
<dbReference type="Proteomes" id="UP001243330">
    <property type="component" value="Unassembled WGS sequence"/>
</dbReference>
<organism evidence="3 4">
    <name type="scientific">Colletotrichum chrysophilum</name>
    <dbReference type="NCBI Taxonomy" id="1836956"/>
    <lineage>
        <taxon>Eukaryota</taxon>
        <taxon>Fungi</taxon>
        <taxon>Dikarya</taxon>
        <taxon>Ascomycota</taxon>
        <taxon>Pezizomycotina</taxon>
        <taxon>Sordariomycetes</taxon>
        <taxon>Hypocreomycetidae</taxon>
        <taxon>Glomerellales</taxon>
        <taxon>Glomerellaceae</taxon>
        <taxon>Colletotrichum</taxon>
        <taxon>Colletotrichum gloeosporioides species complex</taxon>
    </lineage>
</organism>
<protein>
    <submittedName>
        <fullName evidence="3">Methyltransferase domain-containing protein</fullName>
    </submittedName>
</protein>
<proteinExistence type="inferred from homology"/>
<dbReference type="Gene3D" id="3.40.50.150">
    <property type="entry name" value="Vaccinia Virus protein VP39"/>
    <property type="match status" value="1"/>
</dbReference>
<name>A0AAD9ATE2_9PEZI</name>
<keyword evidence="3" id="KW-0808">Transferase</keyword>
<accession>A0AAD9ATE2</accession>
<evidence type="ECO:0000313" key="4">
    <source>
        <dbReference type="Proteomes" id="UP001243330"/>
    </source>
</evidence>
<gene>
    <name evidence="3" type="ORF">CCHR01_03157</name>
</gene>
<dbReference type="Pfam" id="PF13489">
    <property type="entry name" value="Methyltransf_23"/>
    <property type="match status" value="1"/>
</dbReference>
<dbReference type="SUPFAM" id="SSF53335">
    <property type="entry name" value="S-adenosyl-L-methionine-dependent methyltransferases"/>
    <property type="match status" value="1"/>
</dbReference>
<dbReference type="EMBL" id="JAQOWY010000041">
    <property type="protein sequence ID" value="KAK1854183.1"/>
    <property type="molecule type" value="Genomic_DNA"/>
</dbReference>
<evidence type="ECO:0000313" key="3">
    <source>
        <dbReference type="EMBL" id="KAK1854183.1"/>
    </source>
</evidence>
<keyword evidence="4" id="KW-1185">Reference proteome</keyword>
<dbReference type="InterPro" id="IPR029063">
    <property type="entry name" value="SAM-dependent_MTases_sf"/>
</dbReference>
<dbReference type="PANTHER" id="PTHR43591:SF31">
    <property type="entry name" value="LAEA-LIKE, PUTATIVE (AFU_ORTHOLOGUE AFUA_8G01930)-RELATED"/>
    <property type="match status" value="1"/>
</dbReference>
<dbReference type="CDD" id="cd02440">
    <property type="entry name" value="AdoMet_MTases"/>
    <property type="match status" value="1"/>
</dbReference>
<evidence type="ECO:0000256" key="2">
    <source>
        <dbReference type="SAM" id="MobiDB-lite"/>
    </source>
</evidence>
<evidence type="ECO:0000256" key="1">
    <source>
        <dbReference type="ARBA" id="ARBA00038158"/>
    </source>
</evidence>
<dbReference type="GO" id="GO:0032259">
    <property type="term" value="P:methylation"/>
    <property type="evidence" value="ECO:0007669"/>
    <property type="project" value="UniProtKB-KW"/>
</dbReference>